<gene>
    <name evidence="1" type="ORF">PoB_002181800</name>
</gene>
<sequence length="123" mass="14208">MIHVEDAFITGILGRVLGLEFFAAPLGTFTHMHEIMWWPAQILEDKRVLGTSLTEPGQFRALWALLLYHGEDGDKNDDEKEDSLKDAFRNDTWSRAWRTMNISDLKENNLSIRNNFCNQTNVP</sequence>
<name>A0AAV3ZKF1_9GAST</name>
<dbReference type="AlphaFoldDB" id="A0AAV3ZKF1"/>
<organism evidence="1 2">
    <name type="scientific">Plakobranchus ocellatus</name>
    <dbReference type="NCBI Taxonomy" id="259542"/>
    <lineage>
        <taxon>Eukaryota</taxon>
        <taxon>Metazoa</taxon>
        <taxon>Spiralia</taxon>
        <taxon>Lophotrochozoa</taxon>
        <taxon>Mollusca</taxon>
        <taxon>Gastropoda</taxon>
        <taxon>Heterobranchia</taxon>
        <taxon>Euthyneura</taxon>
        <taxon>Panpulmonata</taxon>
        <taxon>Sacoglossa</taxon>
        <taxon>Placobranchoidea</taxon>
        <taxon>Plakobranchidae</taxon>
        <taxon>Plakobranchus</taxon>
    </lineage>
</organism>
<dbReference type="EMBL" id="BLXT01002485">
    <property type="protein sequence ID" value="GFN95312.1"/>
    <property type="molecule type" value="Genomic_DNA"/>
</dbReference>
<accession>A0AAV3ZKF1</accession>
<keyword evidence="2" id="KW-1185">Reference proteome</keyword>
<proteinExistence type="predicted"/>
<protein>
    <submittedName>
        <fullName evidence="1">Uncharacterized protein</fullName>
    </submittedName>
</protein>
<evidence type="ECO:0000313" key="2">
    <source>
        <dbReference type="Proteomes" id="UP000735302"/>
    </source>
</evidence>
<comment type="caution">
    <text evidence="1">The sequence shown here is derived from an EMBL/GenBank/DDBJ whole genome shotgun (WGS) entry which is preliminary data.</text>
</comment>
<reference evidence="1 2" key="1">
    <citation type="journal article" date="2021" name="Elife">
        <title>Chloroplast acquisition without the gene transfer in kleptoplastic sea slugs, Plakobranchus ocellatus.</title>
        <authorList>
            <person name="Maeda T."/>
            <person name="Takahashi S."/>
            <person name="Yoshida T."/>
            <person name="Shimamura S."/>
            <person name="Takaki Y."/>
            <person name="Nagai Y."/>
            <person name="Toyoda A."/>
            <person name="Suzuki Y."/>
            <person name="Arimoto A."/>
            <person name="Ishii H."/>
            <person name="Satoh N."/>
            <person name="Nishiyama T."/>
            <person name="Hasebe M."/>
            <person name="Maruyama T."/>
            <person name="Minagawa J."/>
            <person name="Obokata J."/>
            <person name="Shigenobu S."/>
        </authorList>
    </citation>
    <scope>NUCLEOTIDE SEQUENCE [LARGE SCALE GENOMIC DNA]</scope>
</reference>
<evidence type="ECO:0000313" key="1">
    <source>
        <dbReference type="EMBL" id="GFN95312.1"/>
    </source>
</evidence>
<dbReference type="Proteomes" id="UP000735302">
    <property type="component" value="Unassembled WGS sequence"/>
</dbReference>